<gene>
    <name evidence="2" type="ORF">NCTC10723_00061</name>
</gene>
<name>A0A377GP45_9FUSO</name>
<keyword evidence="3" id="KW-1185">Reference proteome</keyword>
<keyword evidence="1" id="KW-0812">Transmembrane</keyword>
<organism evidence="2 3">
    <name type="scientific">Fusobacterium necrogenes</name>
    <dbReference type="NCBI Taxonomy" id="858"/>
    <lineage>
        <taxon>Bacteria</taxon>
        <taxon>Fusobacteriati</taxon>
        <taxon>Fusobacteriota</taxon>
        <taxon>Fusobacteriia</taxon>
        <taxon>Fusobacteriales</taxon>
        <taxon>Fusobacteriaceae</taxon>
        <taxon>Fusobacterium</taxon>
    </lineage>
</organism>
<dbReference type="Proteomes" id="UP000255328">
    <property type="component" value="Unassembled WGS sequence"/>
</dbReference>
<proteinExistence type="predicted"/>
<dbReference type="EMBL" id="UGGU01000002">
    <property type="protein sequence ID" value="STO28750.1"/>
    <property type="molecule type" value="Genomic_DNA"/>
</dbReference>
<dbReference type="RefSeq" id="WP_115268239.1">
    <property type="nucleotide sequence ID" value="NZ_UGGU01000002.1"/>
</dbReference>
<protein>
    <submittedName>
        <fullName evidence="2">Uncharacterized protein</fullName>
    </submittedName>
</protein>
<feature type="transmembrane region" description="Helical" evidence="1">
    <location>
        <begin position="32"/>
        <end position="52"/>
    </location>
</feature>
<sequence>MNVLILLSIFFVVIGVIMLLLGFKAGERGGIKLVYSGSVVIVIAFMIFYINLQLRDIKAKKDYLIKIEQVLSKKNVPNKELIVKELKNKTLEELQEYYLKKLEE</sequence>
<dbReference type="AlphaFoldDB" id="A0A377GP45"/>
<keyword evidence="1" id="KW-0472">Membrane</keyword>
<evidence type="ECO:0000313" key="2">
    <source>
        <dbReference type="EMBL" id="STO28750.1"/>
    </source>
</evidence>
<keyword evidence="1" id="KW-1133">Transmembrane helix</keyword>
<evidence type="ECO:0000313" key="3">
    <source>
        <dbReference type="Proteomes" id="UP000255328"/>
    </source>
</evidence>
<evidence type="ECO:0000256" key="1">
    <source>
        <dbReference type="SAM" id="Phobius"/>
    </source>
</evidence>
<reference evidence="2 3" key="1">
    <citation type="submission" date="2018-06" db="EMBL/GenBank/DDBJ databases">
        <authorList>
            <consortium name="Pathogen Informatics"/>
            <person name="Doyle S."/>
        </authorList>
    </citation>
    <scope>NUCLEOTIDE SEQUENCE [LARGE SCALE GENOMIC DNA]</scope>
    <source>
        <strain evidence="2 3">NCTC10723</strain>
    </source>
</reference>
<accession>A0A377GP45</accession>